<dbReference type="EMBL" id="MTEJ01000633">
    <property type="protein sequence ID" value="OQX00612.1"/>
    <property type="molecule type" value="Genomic_DNA"/>
</dbReference>
<dbReference type="PANTHER" id="PTHR37946:SF1">
    <property type="entry name" value="SLL1969 PROTEIN"/>
    <property type="match status" value="1"/>
</dbReference>
<sequence length="202" mass="21699">MRPLALQVLARRLRRAGYTVHVPAYASVTLTPVQNAERLYALIKALPTERLHIVAHSLGGVVALHLLEKYPDLPMGRLVTLGTPAQGSKIARLIKPLPVLGKAFGKSMVAGLSGVDVPQRIGREWGAVIGTLSVGLGMPFLRGEANDGAVRVCEAEHPAQTARIQQRVSHTGMLFSPLTFSCILRFLQTGQFSPPPMLTNGA</sequence>
<proteinExistence type="predicted"/>
<name>A0A1Y1Q9I7_9GAMM</name>
<dbReference type="InterPro" id="IPR055803">
    <property type="entry name" value="DUF7379"/>
</dbReference>
<evidence type="ECO:0000313" key="2">
    <source>
        <dbReference type="EMBL" id="OQX00612.1"/>
    </source>
</evidence>
<evidence type="ECO:0000259" key="1">
    <source>
        <dbReference type="Pfam" id="PF24096"/>
    </source>
</evidence>
<accession>A0A1Y1Q9I7</accession>
<dbReference type="Pfam" id="PF24096">
    <property type="entry name" value="DUF7379"/>
    <property type="match status" value="1"/>
</dbReference>
<dbReference type="InterPro" id="IPR029058">
    <property type="entry name" value="AB_hydrolase_fold"/>
</dbReference>
<gene>
    <name evidence="2" type="ORF">BWK73_48020</name>
</gene>
<feature type="domain" description="DUF7379" evidence="1">
    <location>
        <begin position="20"/>
        <end position="92"/>
    </location>
</feature>
<dbReference type="Gene3D" id="3.40.50.1820">
    <property type="entry name" value="alpha/beta hydrolase"/>
    <property type="match status" value="1"/>
</dbReference>
<dbReference type="PANTHER" id="PTHR37946">
    <property type="entry name" value="SLL1969 PROTEIN"/>
    <property type="match status" value="1"/>
</dbReference>
<dbReference type="AlphaFoldDB" id="A0A1Y1Q9I7"/>
<dbReference type="Proteomes" id="UP000192491">
    <property type="component" value="Unassembled WGS sequence"/>
</dbReference>
<evidence type="ECO:0000313" key="3">
    <source>
        <dbReference type="Proteomes" id="UP000192491"/>
    </source>
</evidence>
<dbReference type="STRING" id="1123401.GCA_000621325_02070"/>
<dbReference type="SUPFAM" id="SSF53474">
    <property type="entry name" value="alpha/beta-Hydrolases"/>
    <property type="match status" value="1"/>
</dbReference>
<reference evidence="2 3" key="1">
    <citation type="submission" date="2017-01" db="EMBL/GenBank/DDBJ databases">
        <title>Novel large sulfur bacteria in the metagenomes of groundwater-fed chemosynthetic microbial mats in the Lake Huron basin.</title>
        <authorList>
            <person name="Sharrar A.M."/>
            <person name="Flood B.E."/>
            <person name="Bailey J.V."/>
            <person name="Jones D.S."/>
            <person name="Biddanda B."/>
            <person name="Ruberg S.A."/>
            <person name="Marcus D.N."/>
            <person name="Dick G.J."/>
        </authorList>
    </citation>
    <scope>NUCLEOTIDE SEQUENCE [LARGE SCALE GENOMIC DNA]</scope>
    <source>
        <strain evidence="2">A8</strain>
    </source>
</reference>
<comment type="caution">
    <text evidence="2">The sequence shown here is derived from an EMBL/GenBank/DDBJ whole genome shotgun (WGS) entry which is preliminary data.</text>
</comment>
<organism evidence="2 3">
    <name type="scientific">Thiothrix lacustris</name>
    <dbReference type="NCBI Taxonomy" id="525917"/>
    <lineage>
        <taxon>Bacteria</taxon>
        <taxon>Pseudomonadati</taxon>
        <taxon>Pseudomonadota</taxon>
        <taxon>Gammaproteobacteria</taxon>
        <taxon>Thiotrichales</taxon>
        <taxon>Thiotrichaceae</taxon>
        <taxon>Thiothrix</taxon>
    </lineage>
</organism>
<protein>
    <recommendedName>
        <fullName evidence="1">DUF7379 domain-containing protein</fullName>
    </recommendedName>
</protein>